<feature type="domain" description="Rad4 beta-hairpin" evidence="8">
    <location>
        <begin position="496"/>
        <end position="558"/>
    </location>
</feature>
<dbReference type="InterPro" id="IPR004583">
    <property type="entry name" value="DNA_repair_Rad4"/>
</dbReference>
<dbReference type="Proteomes" id="UP001476247">
    <property type="component" value="Unassembled WGS sequence"/>
</dbReference>
<keyword evidence="5" id="KW-0539">Nucleus</keyword>
<dbReference type="Gene3D" id="2.20.20.110">
    <property type="entry name" value="Rad4, beta-hairpin domain BHD1"/>
    <property type="match status" value="1"/>
</dbReference>
<dbReference type="Gene3D" id="3.90.260.10">
    <property type="entry name" value="Transglutaminase-like"/>
    <property type="match status" value="1"/>
</dbReference>
<evidence type="ECO:0000256" key="2">
    <source>
        <dbReference type="ARBA" id="ARBA00009525"/>
    </source>
</evidence>
<evidence type="ECO:0000256" key="5">
    <source>
        <dbReference type="ARBA" id="ARBA00023242"/>
    </source>
</evidence>
<dbReference type="InterPro" id="IPR018326">
    <property type="entry name" value="Rad4_beta-hairpin_dom1"/>
</dbReference>
<dbReference type="SMART" id="SM01031">
    <property type="entry name" value="BHD_2"/>
    <property type="match status" value="1"/>
</dbReference>
<dbReference type="Pfam" id="PF03835">
    <property type="entry name" value="Rad4"/>
    <property type="match status" value="1"/>
</dbReference>
<keyword evidence="11" id="KW-1185">Reference proteome</keyword>
<evidence type="ECO:0000313" key="11">
    <source>
        <dbReference type="Proteomes" id="UP001476247"/>
    </source>
</evidence>
<dbReference type="InterPro" id="IPR018327">
    <property type="entry name" value="BHD_2"/>
</dbReference>
<evidence type="ECO:0000259" key="7">
    <source>
        <dbReference type="SMART" id="SM01030"/>
    </source>
</evidence>
<dbReference type="EMBL" id="BAABUJ010000049">
    <property type="protein sequence ID" value="GAA5805653.1"/>
    <property type="molecule type" value="Genomic_DNA"/>
</dbReference>
<feature type="compositionally biased region" description="Basic and acidic residues" evidence="6">
    <location>
        <begin position="1"/>
        <end position="10"/>
    </location>
</feature>
<comment type="similarity">
    <text evidence="2">Belongs to the XPC family.</text>
</comment>
<dbReference type="InterPro" id="IPR038765">
    <property type="entry name" value="Papain-like_cys_pep_sf"/>
</dbReference>
<dbReference type="Pfam" id="PF10403">
    <property type="entry name" value="BHD_1"/>
    <property type="match status" value="1"/>
</dbReference>
<comment type="subcellular location">
    <subcellularLocation>
        <location evidence="1">Nucleus</location>
    </subcellularLocation>
</comment>
<evidence type="ECO:0000259" key="8">
    <source>
        <dbReference type="SMART" id="SM01031"/>
    </source>
</evidence>
<evidence type="ECO:0000256" key="6">
    <source>
        <dbReference type="SAM" id="MobiDB-lite"/>
    </source>
</evidence>
<dbReference type="Gene3D" id="3.30.70.2460">
    <property type="entry name" value="Rad4, beta-hairpin domain BHD3"/>
    <property type="match status" value="1"/>
</dbReference>
<dbReference type="PANTHER" id="PTHR12135">
    <property type="entry name" value="DNA REPAIR PROTEIN XP-C / RAD4"/>
    <property type="match status" value="1"/>
</dbReference>
<proteinExistence type="inferred from homology"/>
<dbReference type="InterPro" id="IPR018325">
    <property type="entry name" value="Rad4/PNGase_transGLS-fold"/>
</dbReference>
<keyword evidence="4" id="KW-0234">DNA repair</keyword>
<evidence type="ECO:0000259" key="9">
    <source>
        <dbReference type="SMART" id="SM01032"/>
    </source>
</evidence>
<feature type="region of interest" description="Disordered" evidence="6">
    <location>
        <begin position="1"/>
        <end position="37"/>
    </location>
</feature>
<dbReference type="PANTHER" id="PTHR12135:SF0">
    <property type="entry name" value="DNA REPAIR PROTEIN COMPLEMENTING XP-C CELLS"/>
    <property type="match status" value="1"/>
</dbReference>
<accession>A0ABP9YFC1</accession>
<dbReference type="InterPro" id="IPR042488">
    <property type="entry name" value="Rad4_BHD3_sf"/>
</dbReference>
<evidence type="ECO:0000256" key="3">
    <source>
        <dbReference type="ARBA" id="ARBA00022763"/>
    </source>
</evidence>
<feature type="domain" description="Rad4 beta-hairpin" evidence="9">
    <location>
        <begin position="565"/>
        <end position="639"/>
    </location>
</feature>
<sequence length="703" mass="81015">MVTTRGEKSKRTPRKRKNDIDSASSSTQASKKYKGKEKIKCAVTLNEDITETDIMDDNVEPNTDIVDDNIDANIELENNTIEDTEDEDDEDGEEIDWETIELPKFSEKPEYNDVEITMDSPITRKKSFVELAYQRALRDWIHNSHVLCLIAHYKLRNRWCSNPEIYSIFRSIIPHKIVQSDTISGVKELLSWWKEYFILTGSGLQARSYSYFNYVKDVKSVQRLIERNKSDEEGDRIENFDAFLDLLSLKAGARDTSAQLFVAALRSCGYETRLVCSLQPVSYKPPTSTKEYNSNLPPQEESPTAVQFEFRRNLRAPVDINAQLRDSKAKPPIVWAEVFLEDRWVCVDPIRGLIDQPLRMEPAQLDPFDPVNRKGRGNITDVTRRYTSYYEKAIKERERPLTKRETAAGTKLWSESCLEILTRSNVMKDRDIEEKQALDQRRFHEAMPKAIGKFNNHPMYALERHLKKFEMLYPKEPVLGVIRGEKVYPRECVKTLCTADTFRKLGREIKKGEQPLKMVKAIAVTIEKKREKERAKQEGNEMMIPCYGEWQTQLYVPPPIVNGKIVKNAYGNIDLFKPTMLPKGAAHIPIKGISKMANKLGIDYADAVVDFEFVKMRAVPVINGIVVAEESKHVLLEAWEEQEQSEAIEAIEKQEKDTLLRWRKLIKSLLIKARVDHDYGKEKKDDVWASYGNSEGGGFLPEE</sequence>
<dbReference type="InterPro" id="IPR036985">
    <property type="entry name" value="Transglutaminase-like_sf"/>
</dbReference>
<reference evidence="10 11" key="1">
    <citation type="submission" date="2024-04" db="EMBL/GenBank/DDBJ databases">
        <title>genome sequences of Mucor flavus KT1a and Helicostylum pulchrum KT1b strains isolation_sourced from the surface of a dry-aged beef.</title>
        <authorList>
            <person name="Toyotome T."/>
            <person name="Hosono M."/>
            <person name="Torimaru M."/>
            <person name="Fukuda K."/>
            <person name="Mikami N."/>
        </authorList>
    </citation>
    <scope>NUCLEOTIDE SEQUENCE [LARGE SCALE GENOMIC DNA]</scope>
    <source>
        <strain evidence="10 11">KT1b</strain>
    </source>
</reference>
<gene>
    <name evidence="10" type="ORF">HPULCUR_011176</name>
</gene>
<protein>
    <recommendedName>
        <fullName evidence="12">Rad4-domain-containing protein</fullName>
    </recommendedName>
</protein>
<dbReference type="Pfam" id="PF10404">
    <property type="entry name" value="BHD_2"/>
    <property type="match status" value="1"/>
</dbReference>
<comment type="caution">
    <text evidence="10">The sequence shown here is derived from an EMBL/GenBank/DDBJ whole genome shotgun (WGS) entry which is preliminary data.</text>
</comment>
<evidence type="ECO:0008006" key="12">
    <source>
        <dbReference type="Google" id="ProtNLM"/>
    </source>
</evidence>
<evidence type="ECO:0000256" key="4">
    <source>
        <dbReference type="ARBA" id="ARBA00023204"/>
    </source>
</evidence>
<evidence type="ECO:0000313" key="10">
    <source>
        <dbReference type="EMBL" id="GAA5805653.1"/>
    </source>
</evidence>
<evidence type="ECO:0000256" key="1">
    <source>
        <dbReference type="ARBA" id="ARBA00004123"/>
    </source>
</evidence>
<dbReference type="SMART" id="SM01032">
    <property type="entry name" value="BHD_3"/>
    <property type="match status" value="1"/>
</dbReference>
<dbReference type="Pfam" id="PF10405">
    <property type="entry name" value="BHD_3"/>
    <property type="match status" value="1"/>
</dbReference>
<organism evidence="10 11">
    <name type="scientific">Helicostylum pulchrum</name>
    <dbReference type="NCBI Taxonomy" id="562976"/>
    <lineage>
        <taxon>Eukaryota</taxon>
        <taxon>Fungi</taxon>
        <taxon>Fungi incertae sedis</taxon>
        <taxon>Mucoromycota</taxon>
        <taxon>Mucoromycotina</taxon>
        <taxon>Mucoromycetes</taxon>
        <taxon>Mucorales</taxon>
        <taxon>Mucorineae</taxon>
        <taxon>Mucoraceae</taxon>
        <taxon>Helicostylum</taxon>
    </lineage>
</organism>
<feature type="compositionally biased region" description="Polar residues" evidence="6">
    <location>
        <begin position="21"/>
        <end position="30"/>
    </location>
</feature>
<dbReference type="SUPFAM" id="SSF54001">
    <property type="entry name" value="Cysteine proteinases"/>
    <property type="match status" value="1"/>
</dbReference>
<name>A0ABP9YFC1_9FUNG</name>
<dbReference type="InterPro" id="IPR018328">
    <property type="entry name" value="Rad4_beta-hairpin_dom3"/>
</dbReference>
<keyword evidence="3" id="KW-0227">DNA damage</keyword>
<feature type="domain" description="Rad4 beta-hairpin" evidence="7">
    <location>
        <begin position="443"/>
        <end position="494"/>
    </location>
</feature>
<dbReference type="SMART" id="SM01030">
    <property type="entry name" value="BHD_1"/>
    <property type="match status" value="1"/>
</dbReference>